<dbReference type="InterPro" id="IPR026854">
    <property type="entry name" value="VPS13_N"/>
</dbReference>
<feature type="compositionally biased region" description="Low complexity" evidence="4">
    <location>
        <begin position="424"/>
        <end position="442"/>
    </location>
</feature>
<evidence type="ECO:0000313" key="8">
    <source>
        <dbReference type="EMBL" id="ADY39802.1"/>
    </source>
</evidence>
<protein>
    <submittedName>
        <fullName evidence="8">Vacuolar protein sorting-associated protein 13D</fullName>
    </submittedName>
</protein>
<feature type="compositionally biased region" description="Polar residues" evidence="4">
    <location>
        <begin position="392"/>
        <end position="407"/>
    </location>
</feature>
<dbReference type="InterPro" id="IPR009543">
    <property type="entry name" value="VPS13_VAB"/>
</dbReference>
<dbReference type="Pfam" id="PF25033">
    <property type="entry name" value="VPS13_M"/>
    <property type="match status" value="1"/>
</dbReference>
<evidence type="ECO:0000256" key="2">
    <source>
        <dbReference type="ARBA" id="ARBA00022448"/>
    </source>
</evidence>
<name>F1KPJ8_ASCSU</name>
<feature type="domain" description="VPS13-like middle region" evidence="6">
    <location>
        <begin position="1485"/>
        <end position="1914"/>
    </location>
</feature>
<dbReference type="GO" id="GO:0006623">
    <property type="term" value="P:protein targeting to vacuole"/>
    <property type="evidence" value="ECO:0007669"/>
    <property type="project" value="TreeGrafter"/>
</dbReference>
<dbReference type="PANTHER" id="PTHR16166:SF141">
    <property type="entry name" value="INTERMEMBRANE LIPID TRANSFER PROTEIN VPS13D"/>
    <property type="match status" value="1"/>
</dbReference>
<feature type="region of interest" description="Disordered" evidence="4">
    <location>
        <begin position="389"/>
        <end position="415"/>
    </location>
</feature>
<keyword evidence="3" id="KW-0445">Lipid transport</keyword>
<feature type="domain" description="Vacuolar protein sorting-associated protein 13 VPS13 adaptor binding" evidence="7">
    <location>
        <begin position="1993"/>
        <end position="2545"/>
    </location>
</feature>
<evidence type="ECO:0000256" key="1">
    <source>
        <dbReference type="ARBA" id="ARBA00006545"/>
    </source>
</evidence>
<evidence type="ECO:0000256" key="4">
    <source>
        <dbReference type="SAM" id="MobiDB-lite"/>
    </source>
</evidence>
<dbReference type="GO" id="GO:0006869">
    <property type="term" value="P:lipid transport"/>
    <property type="evidence" value="ECO:0007669"/>
    <property type="project" value="UniProtKB-KW"/>
</dbReference>
<dbReference type="Pfam" id="PF25036">
    <property type="entry name" value="VPS13_VAB"/>
    <property type="match status" value="1"/>
</dbReference>
<dbReference type="PANTHER" id="PTHR16166">
    <property type="entry name" value="VACUOLAR PROTEIN SORTING-ASSOCIATED PROTEIN VPS13"/>
    <property type="match status" value="1"/>
</dbReference>
<dbReference type="GO" id="GO:0045053">
    <property type="term" value="P:protein retention in Golgi apparatus"/>
    <property type="evidence" value="ECO:0007669"/>
    <property type="project" value="TreeGrafter"/>
</dbReference>
<evidence type="ECO:0000256" key="3">
    <source>
        <dbReference type="ARBA" id="ARBA00023055"/>
    </source>
</evidence>
<evidence type="ECO:0000259" key="5">
    <source>
        <dbReference type="Pfam" id="PF12624"/>
    </source>
</evidence>
<organism evidence="8">
    <name type="scientific">Ascaris suum</name>
    <name type="common">Pig roundworm</name>
    <name type="synonym">Ascaris lumbricoides</name>
    <dbReference type="NCBI Taxonomy" id="6253"/>
    <lineage>
        <taxon>Eukaryota</taxon>
        <taxon>Metazoa</taxon>
        <taxon>Ecdysozoa</taxon>
        <taxon>Nematoda</taxon>
        <taxon>Chromadorea</taxon>
        <taxon>Rhabditida</taxon>
        <taxon>Spirurina</taxon>
        <taxon>Ascaridomorpha</taxon>
        <taxon>Ascaridoidea</taxon>
        <taxon>Ascarididae</taxon>
        <taxon>Ascaris</taxon>
    </lineage>
</organism>
<dbReference type="InterPro" id="IPR035992">
    <property type="entry name" value="Ricin_B-like_lectins"/>
</dbReference>
<evidence type="ECO:0000259" key="6">
    <source>
        <dbReference type="Pfam" id="PF25033"/>
    </source>
</evidence>
<proteinExistence type="evidence at transcript level"/>
<dbReference type="EMBL" id="JI163826">
    <property type="protein sequence ID" value="ADY39802.1"/>
    <property type="molecule type" value="mRNA"/>
</dbReference>
<feature type="domain" description="Chorein N-terminal" evidence="5">
    <location>
        <begin position="1"/>
        <end position="382"/>
    </location>
</feature>
<dbReference type="SUPFAM" id="SSF50370">
    <property type="entry name" value="Ricin B-like lectins"/>
    <property type="match status" value="1"/>
</dbReference>
<accession>F1KPJ8</accession>
<sequence length="3366" mass="379392">MLENLVAWVLNTYVGEYLENLNTDQLSIALLQGQVELENVPLKKTALRKFDIPLQVRSGLLGKLTLSVPLTHIRSEPWVVKMSDLLVLLEPTHGGKYDVEAVEVYEQSKKEQQLEELEKFHKKQLLLNAGLPTEDDRAQQSWWGASLVSAVVNNVQLILTNVHIRYEDDTTVGGTPFCCGIRIHNVSVQTTDSRWKAGYMQPREGANVFKKLEIGGLSVYWNSDQKRSPDITSYKDLQMLLAPEVNKDNTYILQPFSAHMYMEKNTSKFPLKSRPAIPRFKFELRPEQVTIELSRRQMAEIRLLGREWARYERARQHRKWRPLVTVGGNAKEWWNFAYNRVQDEAKQRNAKRTWKFALMRARHLNAYCRAYRRKLLAHLEAATVKAQIAKTGRSSNSQSSHQLNTAVSAERDSTNALTSATLRSAPHTAATTPPTGSAPSSSLALTSEDVVLMKQIERDADYTYHELHLFRETVFRHILDERENERIATNESGMQSDDDTFETVEPLLSQQVSEQDLRTATEKCSQEQVSPTQSEGLYGWLSSWFSAPQPQRLPKDEDAGSTEVNASEWTDSEAKEGLAPLLKLAEKQLEDEIMDVLTESWDDSTVLRRDTLLAAVALQLEHMTIRFVDDDDLCLEDVTRVLSMDLWQVVSKVQLSPRQHSTAMSLSVGDLSIQRLYMTSTCGELVDVPSTESGSTQPDDDSLMFGFGGSAMKETTQILFAIGKTKSGADGNLTCDNDSNVRNPTRRPLFQMRYRRHAPMLLVRHTVDADLSAISVMYDEGAFDGLSNFFDTSAATFNQKSDSPAVPEVEVPSHLFLTIRVPEIHIELKSKRNGLMGERKTWQSGSPFAFATVKKLALGVSSTESYVTEVKLAVGSVDVKDLFEHNEDILIRTQDPGASLGAMKAWSVSCPSLTNVSSDLESPTFTRAMSFGCVPQTSDSSVESGGTRKSSRAGVYRRQKMHTEFSDAFRSSGPEMSLINFTIVNSRHPLFESVYKKVNCSVDARLPAVIVGMNRRSWTMLFDFFGFLGRLPTLSELTQKLPVLSKDELRTAHETLSETSISKRSMSGEFYGLKISIKSVMLRINMNYASNKTQLGVLQTMEPSVLVQVTLGDEDEPLRAALSFTSLTISDTTPFYSALYGERLVLQPSDNEEQSELRESKNADNSFSQSRIAVDIIKYFPPDPQLKRNYDMRVAVVVPYAMNVAYVHTHRYMCALIDFWLQFFELQDQVIKKNKLPNDLQPDGHRGRVQLDVDVRCASTIVLPLNQLSNQAIICETAALRINNQFKFANSILLFEEHSIENQYGIDDDKFSCLMDWITVRCSQIAFYESVRVSNAAASAPPVEGFKRICEDIFATFHFMRANANVLSRFYDLTVNAFRNLDGCFSHRVPDVAVITELSDLGLKFTSDFYRLLRGFLEKNLGDPLVPVPETIPIEILQKPVDSCEVGSSNKYATFALRISFRSVEFNCFVPSEEVRGSFNPFATMRLNRSRISFDVFIDNQSELDLICESTELFDSRFEGVGMQHQSNVFTRILCPRTLNDANSAQLMSEAHLMMKKDEPPVLTLVLLNARVLLVLDWLNDAKNFVLLNTDFVPPVEDIFRAHCEVDSSRSGIIHRSHRCESTEFNEQTISLKITLRESDLILLEVPSSADSLALVAHCTAVLNMADPHGLLTANLEIQEVNIDWCVMSAENESRCQLTNDFSATIVLSGESDVPITEQARALLSGLPSLTPAKHRLTIGVNDMVARVSYRDALVIKNVLECSLTTLAKSMENSVVPKSAPTSANKEGTRINIVRVLVKSEQASFWLLDDFQGTAFPLIRFLLTKFSLERHLDRIAASFVFAVDYFNERVFGWEPLLEPWRVQHFLVTTRPNNVALELHAEDYSTLDINITQVLVQQALHFKSRWPQIKQSFDTNFRSTTVRSRSDHQPYLLRNETGSDLRFTTAVDEVLESRTKQRKSTAKWFAVAAGSVCTFEFPTKRLVFMEYSDEPRQLIIRVDGWDEISAVNVDSVGTYFRVARYAASKTSSAATSANARLVVAVSMDKDGRKVVTVRSALTVVNHLPDSVLLIVDNQKCDFIGGTAIFRVGSGEAFPVPLKFANAQVSVKPEEMNVVRARAVDWHEVRNAGEIVNKTVFFETTLRQRLYWMCTSVKREHYPEYEMLPGHTIVLMPPLTVLNLLPIDAEFIVSGTTYAIGAGKQLHITSVNIGNDINFRVSTDRFVSTGTVSITRAILSQKPGGSETHRLDIRMRDTAARLLDMYGSVSVGRGGAVSLSFWVPYWIVNKSGIPLIIKQEAAEDIAAGQFEEHERAKDRHPLMFSFADENCPKQCVIRAGNNFAKDSGYKPEFSHKFALTVGVHSLKLFLTHEHAATLIYNIGVEVRQGTGRYKDTQVVLLTPRYLLSNQTSHSLLLSHVDYIDQPSQHVTMASKCSLIWNENFEDKRMLCVKRDGVKYWSCPFRIDQISSFHVTMRDADETPQFVRVEIILNSAVFCVTFTDARYFPPPIQLENLSDVPVLYHQKTDRPDRSYLRTICKARSTVDYAWDDHYGCKLLTLQVFENKSHSYDPQKPGLGPPLIYDNNVYIKLAHSFKRGSHRGFTDENELVLEVMQKGKVMMNKMNVSDSSRNQLWRFTADGCLENVGMNNRARPGERYVLDVLDRGGYMLMMLKRNTARDVYQNWHITADKRLRCQKDGVFVEGRRSEVLLAKPNPNSSLNKDGVPLEQVWELQTQRPGSGILDVECLHKGPTLVVRITDRANPGIRPGSESRLEYHSLTSNQTRSNQKSDLWNFEMNISMRGGIGISLINGQHEELIYARFHGIALHANRRGETYQITSSVELIQVDNQLLSTERWQVLYCQQNALTGDPDPADHMVMRPALKLEMNCTPFEHYDAFDCFRVKLCDMSVQLDELLMWKVIQFVQESEAADSVQPSALVQPPNTELERADPAKARRCYFGTLDLEVGGVALSVVTVAKSGLPPELRKLRRQFNIKLVSFENAMISLPPFRQFRYFETFSFLMETLSKFYLAELKNQTLNIIVTMDAFGNPMGLASDLKESFEGLFFEGDFGGFVSGLGYGVTNSISKVASSMAHGVGTLTFDEQHELMRRRMLRCQPQADSNSALAHLYSGVKGLGVGVFGGLTAIVTNTYTESKRDGIAGALRGITTGAVDTVTKPVQGIFDLVEGTASAMKEIVGGPATRKSHFAEKRIRLSRVCTNLQSLLPCYSEELAAAQMDLLRINGFSTNEILLDVEVVLDRRTNKDRIRQYALICSEQCYVIRQVDDEPSNVVQRIPYKHLKLMQPVAVSEHNATFASIEIVLELSSGKRQRLPHLWCNKMDVAKRLCEKVARAKQLYDHSKRTLTVAEDYDVL</sequence>
<reference evidence="8" key="1">
    <citation type="journal article" date="2011" name="Genome Res.">
        <title>Deep small RNA sequencing from the nematode Ascaris reveals conservation, functional diversification, and novel developmental profiles.</title>
        <authorList>
            <person name="Wang J."/>
            <person name="Czech B."/>
            <person name="Crunk A."/>
            <person name="Wallace A."/>
            <person name="Mitreva M."/>
            <person name="Hannon G.J."/>
            <person name="Davis R.E."/>
        </authorList>
    </citation>
    <scope>NUCLEOTIDE SEQUENCE</scope>
</reference>
<dbReference type="InterPro" id="IPR026847">
    <property type="entry name" value="VPS13"/>
</dbReference>
<dbReference type="GO" id="GO:0007005">
    <property type="term" value="P:mitochondrion organization"/>
    <property type="evidence" value="ECO:0007669"/>
    <property type="project" value="TreeGrafter"/>
</dbReference>
<dbReference type="Pfam" id="PF12624">
    <property type="entry name" value="VPS13_N"/>
    <property type="match status" value="1"/>
</dbReference>
<feature type="region of interest" description="Disordered" evidence="4">
    <location>
        <begin position="423"/>
        <end position="442"/>
    </location>
</feature>
<keyword evidence="2" id="KW-0813">Transport</keyword>
<dbReference type="InterPro" id="IPR056747">
    <property type="entry name" value="VPS13-like_M"/>
</dbReference>
<comment type="similarity">
    <text evidence="1">Belongs to the VPS13 family.</text>
</comment>
<evidence type="ECO:0000259" key="7">
    <source>
        <dbReference type="Pfam" id="PF25036"/>
    </source>
</evidence>